<dbReference type="SUPFAM" id="SSF48264">
    <property type="entry name" value="Cytochrome P450"/>
    <property type="match status" value="1"/>
</dbReference>
<evidence type="ECO:0000256" key="4">
    <source>
        <dbReference type="ARBA" id="ARBA00023004"/>
    </source>
</evidence>
<keyword evidence="5" id="KW-0349">Heme</keyword>
<name>A0A2T3B1S5_AMORE</name>
<keyword evidence="8" id="KW-1185">Reference proteome</keyword>
<evidence type="ECO:0000256" key="1">
    <source>
        <dbReference type="ARBA" id="ARBA00001971"/>
    </source>
</evidence>
<dbReference type="PRINTS" id="PR00465">
    <property type="entry name" value="EP450IV"/>
</dbReference>
<feature type="region of interest" description="Disordered" evidence="6">
    <location>
        <begin position="516"/>
        <end position="538"/>
    </location>
</feature>
<dbReference type="PANTHER" id="PTHR47582">
    <property type="entry name" value="P450, PUTATIVE (EUROFUNG)-RELATED"/>
    <property type="match status" value="1"/>
</dbReference>
<evidence type="ECO:0000313" key="8">
    <source>
        <dbReference type="Proteomes" id="UP000241818"/>
    </source>
</evidence>
<dbReference type="EMBL" id="KZ679011">
    <property type="protein sequence ID" value="PSS18511.1"/>
    <property type="molecule type" value="Genomic_DNA"/>
</dbReference>
<dbReference type="InParanoid" id="A0A2T3B1S5"/>
<dbReference type="CDD" id="cd11040">
    <property type="entry name" value="CYP7_CYP8-like"/>
    <property type="match status" value="1"/>
</dbReference>
<comment type="similarity">
    <text evidence="2">Belongs to the cytochrome P450 family.</text>
</comment>
<sequence>MFVTQPFSVDSYLMQLQSVIIDKQHFLFLKQFGLQQNVQQDENIPESLIIYLRVPKLDPREPPLVYPRIPFVGHLLGMIQDPHQYFFKLNKRTNHPVATLPILNGKVYVINSPQLVQAAFRNQSLSLAPLVNEYVGRMHELSPSARRSYAEDGMHERMMQLFITRMSGESLKRMNTVAMREMNSIFQGSSASRGQEKRVIETENLWLWLRNIMTVVTTTALLGQKNPWKKDPSLIEAYWSWESGDISRRTPLAAIKDRASHQGQIAIRKALNIYFAEEHHSNDVSQLTVDTVAMQKQYSFSTSDLAAAYLQVIHASLMNAVPTAFWVMAHIYSRQELLASLREETFNAVKQQSLENGERQVSIEVDQLDKLCPKLMSVFREAHRLASIATLHRRVVDDTFLSEGNGPNVRSYLLKKGITVMIPTIVGLREPRLWGGVVAAEFDPERFLGQSKKQQGNSSYTELRGTESISNLRKKAYFPFGGGKELCPGRNFAIAEVMGMMVVLLNGFDITSADGGTLPLPKPGKPKLTTGTARPDQNADLRARIMRRPGWENVVWETVAGPKVTP</sequence>
<dbReference type="InterPro" id="IPR002403">
    <property type="entry name" value="Cyt_P450_E_grp-IV"/>
</dbReference>
<dbReference type="InterPro" id="IPR036396">
    <property type="entry name" value="Cyt_P450_sf"/>
</dbReference>
<dbReference type="GO" id="GO:0020037">
    <property type="term" value="F:heme binding"/>
    <property type="evidence" value="ECO:0007669"/>
    <property type="project" value="InterPro"/>
</dbReference>
<keyword evidence="3 5" id="KW-0479">Metal-binding</keyword>
<gene>
    <name evidence="7" type="ORF">M430DRAFT_240443</name>
</gene>
<dbReference type="RefSeq" id="XP_024720863.1">
    <property type="nucleotide sequence ID" value="XM_024865005.1"/>
</dbReference>
<dbReference type="GeneID" id="36573086"/>
<evidence type="ECO:0000313" key="7">
    <source>
        <dbReference type="EMBL" id="PSS18511.1"/>
    </source>
</evidence>
<reference evidence="7 8" key="1">
    <citation type="journal article" date="2018" name="New Phytol.">
        <title>Comparative genomics and transcriptomics depict ericoid mycorrhizal fungi as versatile saprotrophs and plant mutualists.</title>
        <authorList>
            <person name="Martino E."/>
            <person name="Morin E."/>
            <person name="Grelet G.A."/>
            <person name="Kuo A."/>
            <person name="Kohler A."/>
            <person name="Daghino S."/>
            <person name="Barry K.W."/>
            <person name="Cichocki N."/>
            <person name="Clum A."/>
            <person name="Dockter R.B."/>
            <person name="Hainaut M."/>
            <person name="Kuo R.C."/>
            <person name="LaButti K."/>
            <person name="Lindahl B.D."/>
            <person name="Lindquist E.A."/>
            <person name="Lipzen A."/>
            <person name="Khouja H.R."/>
            <person name="Magnuson J."/>
            <person name="Murat C."/>
            <person name="Ohm R.A."/>
            <person name="Singer S.W."/>
            <person name="Spatafora J.W."/>
            <person name="Wang M."/>
            <person name="Veneault-Fourrey C."/>
            <person name="Henrissat B."/>
            <person name="Grigoriev I.V."/>
            <person name="Martin F.M."/>
            <person name="Perotto S."/>
        </authorList>
    </citation>
    <scope>NUCLEOTIDE SEQUENCE [LARGE SCALE GENOMIC DNA]</scope>
    <source>
        <strain evidence="7 8">ATCC 22711</strain>
    </source>
</reference>
<dbReference type="GO" id="GO:0005506">
    <property type="term" value="F:iron ion binding"/>
    <property type="evidence" value="ECO:0007669"/>
    <property type="project" value="InterPro"/>
</dbReference>
<dbReference type="Gene3D" id="1.10.630.10">
    <property type="entry name" value="Cytochrome P450"/>
    <property type="match status" value="1"/>
</dbReference>
<evidence type="ECO:0000256" key="3">
    <source>
        <dbReference type="ARBA" id="ARBA00022723"/>
    </source>
</evidence>
<comment type="cofactor">
    <cofactor evidence="1 5">
        <name>heme</name>
        <dbReference type="ChEBI" id="CHEBI:30413"/>
    </cofactor>
</comment>
<dbReference type="InterPro" id="IPR053007">
    <property type="entry name" value="CYP450_monoxygenase_sec-met"/>
</dbReference>
<dbReference type="OrthoDB" id="1470350at2759"/>
<dbReference type="Pfam" id="PF00067">
    <property type="entry name" value="p450"/>
    <property type="match status" value="1"/>
</dbReference>
<evidence type="ECO:0000256" key="2">
    <source>
        <dbReference type="ARBA" id="ARBA00010617"/>
    </source>
</evidence>
<evidence type="ECO:0000256" key="5">
    <source>
        <dbReference type="PIRSR" id="PIRSR602403-1"/>
    </source>
</evidence>
<dbReference type="GO" id="GO:0004497">
    <property type="term" value="F:monooxygenase activity"/>
    <property type="evidence" value="ECO:0007669"/>
    <property type="project" value="InterPro"/>
</dbReference>
<protein>
    <recommendedName>
        <fullName evidence="9">Cytochrome P450</fullName>
    </recommendedName>
</protein>
<evidence type="ECO:0000256" key="6">
    <source>
        <dbReference type="SAM" id="MobiDB-lite"/>
    </source>
</evidence>
<dbReference type="STRING" id="857342.A0A2T3B1S5"/>
<organism evidence="7 8">
    <name type="scientific">Amorphotheca resinae ATCC 22711</name>
    <dbReference type="NCBI Taxonomy" id="857342"/>
    <lineage>
        <taxon>Eukaryota</taxon>
        <taxon>Fungi</taxon>
        <taxon>Dikarya</taxon>
        <taxon>Ascomycota</taxon>
        <taxon>Pezizomycotina</taxon>
        <taxon>Leotiomycetes</taxon>
        <taxon>Helotiales</taxon>
        <taxon>Amorphothecaceae</taxon>
        <taxon>Amorphotheca</taxon>
    </lineage>
</organism>
<keyword evidence="4 5" id="KW-0408">Iron</keyword>
<dbReference type="GO" id="GO:0016705">
    <property type="term" value="F:oxidoreductase activity, acting on paired donors, with incorporation or reduction of molecular oxygen"/>
    <property type="evidence" value="ECO:0007669"/>
    <property type="project" value="InterPro"/>
</dbReference>
<proteinExistence type="inferred from homology"/>
<evidence type="ECO:0008006" key="9">
    <source>
        <dbReference type="Google" id="ProtNLM"/>
    </source>
</evidence>
<dbReference type="InterPro" id="IPR001128">
    <property type="entry name" value="Cyt_P450"/>
</dbReference>
<feature type="binding site" description="axial binding residue" evidence="5">
    <location>
        <position position="487"/>
    </location>
    <ligand>
        <name>heme</name>
        <dbReference type="ChEBI" id="CHEBI:30413"/>
    </ligand>
    <ligandPart>
        <name>Fe</name>
        <dbReference type="ChEBI" id="CHEBI:18248"/>
    </ligandPart>
</feature>
<dbReference type="AlphaFoldDB" id="A0A2T3B1S5"/>
<dbReference type="PANTHER" id="PTHR47582:SF1">
    <property type="entry name" value="P450, PUTATIVE (EUROFUNG)-RELATED"/>
    <property type="match status" value="1"/>
</dbReference>
<accession>A0A2T3B1S5</accession>
<dbReference type="Proteomes" id="UP000241818">
    <property type="component" value="Unassembled WGS sequence"/>
</dbReference>